<dbReference type="RefSeq" id="WP_146849668.1">
    <property type="nucleotide sequence ID" value="NZ_BKAG01000007.1"/>
</dbReference>
<name>A0A512M5Q1_9BACT</name>
<sequence length="379" mass="42466">MHLRLHDKLLRATETWLGCLLVLFLLGAPGAVRAEESVVTLRLPFYAEAKYILTACGLQVRERQLNNERWWEQAGAVESTSDLAMKQVVKAMRDKDRDALFALSDPVEGRDGERFDTQASAFFEQFVGVEVLSIPRAYLFDGMAVFFAEVRRGEKAGFVSFAFRFNEDGSYKFLPYRTTRISYVMVTDWFDMAKGKLPEAPMYLSDEEVGKTTHVTPVLTPPVQPLGDAAASMLVFTGFPADAALETPLVTEVKQTLAKIKEELAKPDLGEVTRHMLPKGAGRLKKWLVTAKPEERAQYRTAILGQEPVFVMDAGPIAVAYLRSRESPKIEVMYFIHNEDKTLAWTNSSNVLPVDQIFKSGVFDRASLEAPPFGSLLKK</sequence>
<dbReference type="AlphaFoldDB" id="A0A512M5Q1"/>
<accession>A0A512M5Q1</accession>
<evidence type="ECO:0000313" key="2">
    <source>
        <dbReference type="Proteomes" id="UP000321577"/>
    </source>
</evidence>
<keyword evidence="2" id="KW-1185">Reference proteome</keyword>
<comment type="caution">
    <text evidence="1">The sequence shown here is derived from an EMBL/GenBank/DDBJ whole genome shotgun (WGS) entry which is preliminary data.</text>
</comment>
<proteinExistence type="predicted"/>
<protein>
    <submittedName>
        <fullName evidence="1">Uncharacterized protein</fullName>
    </submittedName>
</protein>
<dbReference type="Proteomes" id="UP000321577">
    <property type="component" value="Unassembled WGS sequence"/>
</dbReference>
<organism evidence="1 2">
    <name type="scientific">Brevifollis gellanilyticus</name>
    <dbReference type="NCBI Taxonomy" id="748831"/>
    <lineage>
        <taxon>Bacteria</taxon>
        <taxon>Pseudomonadati</taxon>
        <taxon>Verrucomicrobiota</taxon>
        <taxon>Verrucomicrobiia</taxon>
        <taxon>Verrucomicrobiales</taxon>
        <taxon>Verrucomicrobiaceae</taxon>
    </lineage>
</organism>
<evidence type="ECO:0000313" key="1">
    <source>
        <dbReference type="EMBL" id="GEP42063.1"/>
    </source>
</evidence>
<dbReference type="EMBL" id="BKAG01000007">
    <property type="protein sequence ID" value="GEP42063.1"/>
    <property type="molecule type" value="Genomic_DNA"/>
</dbReference>
<gene>
    <name evidence="1" type="ORF">BGE01nite_13540</name>
</gene>
<dbReference type="OrthoDB" id="197869at2"/>
<reference evidence="1 2" key="1">
    <citation type="submission" date="2019-07" db="EMBL/GenBank/DDBJ databases">
        <title>Whole genome shotgun sequence of Brevifollis gellanilyticus NBRC 108608.</title>
        <authorList>
            <person name="Hosoyama A."/>
            <person name="Uohara A."/>
            <person name="Ohji S."/>
            <person name="Ichikawa N."/>
        </authorList>
    </citation>
    <scope>NUCLEOTIDE SEQUENCE [LARGE SCALE GENOMIC DNA]</scope>
    <source>
        <strain evidence="1 2">NBRC 108608</strain>
    </source>
</reference>